<evidence type="ECO:0000259" key="3">
    <source>
        <dbReference type="Pfam" id="PF13458"/>
    </source>
</evidence>
<evidence type="ECO:0000313" key="5">
    <source>
        <dbReference type="Proteomes" id="UP000182763"/>
    </source>
</evidence>
<dbReference type="SUPFAM" id="SSF53822">
    <property type="entry name" value="Periplasmic binding protein-like I"/>
    <property type="match status" value="1"/>
</dbReference>
<comment type="caution">
    <text evidence="4">The sequence shown here is derived from an EMBL/GenBank/DDBJ whole genome shotgun (WGS) entry which is preliminary data.</text>
</comment>
<sequence>MKRTKILLSISVLVLFLSVVSLGIMAADKPPIVIGLQGPITGAWAYEGEMAKQSCEIAAQLINEKGGILGGRMIEIRVADDACEPKAGALAAMKLISQKDVVASISTYGSSVCEPASNLYEKFKKINIAYGSTAVRLTERGLKYFFRTCGIDSAQGIFFADYVPRVFGAKKIAIMHDNTTYAKGVAEETKKALQPKVDAGEVEIVYYDAITPGEKDFSVPLTKMRETNPDVLYFTGYYPEAALVVSQARDIGITCPFVGGNAAINDEFVKIAGLEKAKGCFMTQEPMPAELPYPESKIFLDAYKAKYGEIPSSPWPVYAADALNIIAYVIEKTGSTDSDVLAEYLRNEVNAVPGVTGSIGFTEKGDREGVPYLMYVVNEAGAFDIYNK</sequence>
<evidence type="ECO:0000313" key="4">
    <source>
        <dbReference type="EMBL" id="OIP70201.1"/>
    </source>
</evidence>
<dbReference type="PANTHER" id="PTHR47151">
    <property type="entry name" value="LEU/ILE/VAL-BINDING ABC TRANSPORTER SUBUNIT"/>
    <property type="match status" value="1"/>
</dbReference>
<dbReference type="CDD" id="cd06342">
    <property type="entry name" value="PBP1_ABC_LIVBP-like"/>
    <property type="match status" value="1"/>
</dbReference>
<proteinExistence type="inferred from homology"/>
<dbReference type="EMBL" id="MNYY01000088">
    <property type="protein sequence ID" value="OIP70201.1"/>
    <property type="molecule type" value="Genomic_DNA"/>
</dbReference>
<organism evidence="4 5">
    <name type="scientific">Candidatus Infernicultor aquiphilus</name>
    <dbReference type="NCBI Taxonomy" id="1805029"/>
    <lineage>
        <taxon>Bacteria</taxon>
        <taxon>Pseudomonadati</taxon>
        <taxon>Atribacterota</taxon>
        <taxon>Candidatus Phoenicimicrobiia</taxon>
        <taxon>Candidatus Pheonicimicrobiales</taxon>
        <taxon>Candidatus Phoenicimicrobiaceae</taxon>
        <taxon>Candidatus Infernicultor</taxon>
    </lineage>
</organism>
<comment type="similarity">
    <text evidence="1">Belongs to the leucine-binding protein family.</text>
</comment>
<dbReference type="RefSeq" id="WP_406607336.1">
    <property type="nucleotide sequence ID" value="NZ_PFKO01000151.1"/>
</dbReference>
<accession>A0A1J5GBV0</accession>
<dbReference type="AlphaFoldDB" id="A0A1J5GBV0"/>
<dbReference type="Gene3D" id="3.40.50.2300">
    <property type="match status" value="2"/>
</dbReference>
<reference evidence="4 5" key="1">
    <citation type="journal article" date="2016" name="Environ. Microbiol.">
        <title>Genomic resolution of a cold subsurface aquifer community provides metabolic insights for novel microbes adapted to high CO concentrations.</title>
        <authorList>
            <person name="Probst A.J."/>
            <person name="Castelle C.J."/>
            <person name="Singh A."/>
            <person name="Brown C.T."/>
            <person name="Anantharaman K."/>
            <person name="Sharon I."/>
            <person name="Hug L.A."/>
            <person name="Burstein D."/>
            <person name="Emerson J.B."/>
            <person name="Thomas B.C."/>
            <person name="Banfield J.F."/>
        </authorList>
    </citation>
    <scope>NUCLEOTIDE SEQUENCE [LARGE SCALE GENOMIC DNA]</scope>
    <source>
        <strain evidence="4">CG2_30_33_13</strain>
    </source>
</reference>
<evidence type="ECO:0000256" key="1">
    <source>
        <dbReference type="ARBA" id="ARBA00010062"/>
    </source>
</evidence>
<gene>
    <name evidence="4" type="ORF">AUK42_04410</name>
</gene>
<dbReference type="Proteomes" id="UP000182763">
    <property type="component" value="Unassembled WGS sequence"/>
</dbReference>
<evidence type="ECO:0000256" key="2">
    <source>
        <dbReference type="ARBA" id="ARBA00022729"/>
    </source>
</evidence>
<name>A0A1J5GBV0_9BACT</name>
<dbReference type="InterPro" id="IPR028082">
    <property type="entry name" value="Peripla_BP_I"/>
</dbReference>
<protein>
    <submittedName>
        <fullName evidence="4">Branched chain amino acid ABC transporter substrate-binding protein</fullName>
    </submittedName>
</protein>
<dbReference type="PANTHER" id="PTHR47151:SF2">
    <property type="entry name" value="AMINO ACID BINDING PROTEIN"/>
    <property type="match status" value="1"/>
</dbReference>
<dbReference type="STRING" id="1805029.AUK42_04410"/>
<dbReference type="Pfam" id="PF13458">
    <property type="entry name" value="Peripla_BP_6"/>
    <property type="match status" value="1"/>
</dbReference>
<dbReference type="InterPro" id="IPR028081">
    <property type="entry name" value="Leu-bd"/>
</dbReference>
<keyword evidence="2" id="KW-0732">Signal</keyword>
<feature type="domain" description="Leucine-binding protein" evidence="3">
    <location>
        <begin position="31"/>
        <end position="379"/>
    </location>
</feature>